<proteinExistence type="predicted"/>
<dbReference type="AlphaFoldDB" id="A0A1Q8QJ45"/>
<name>A0A1Q8QJ45_9FIRM</name>
<dbReference type="STRING" id="1888891.DSOL_4603"/>
<reference evidence="2 3" key="1">
    <citation type="submission" date="2016-09" db="EMBL/GenBank/DDBJ databases">
        <title>Complete genome of Desulfosporosinus sp. OL.</title>
        <authorList>
            <person name="Mardanov A."/>
            <person name="Beletsky A."/>
            <person name="Panova A."/>
            <person name="Karnachuk O."/>
            <person name="Ravin N."/>
        </authorList>
    </citation>
    <scope>NUCLEOTIDE SEQUENCE [LARGE SCALE GENOMIC DNA]</scope>
    <source>
        <strain evidence="2 3">OL</strain>
    </source>
</reference>
<keyword evidence="1" id="KW-0812">Transmembrane</keyword>
<evidence type="ECO:0000313" key="2">
    <source>
        <dbReference type="EMBL" id="OLN27332.1"/>
    </source>
</evidence>
<protein>
    <submittedName>
        <fullName evidence="2">Uncharacterized protein</fullName>
    </submittedName>
</protein>
<evidence type="ECO:0000256" key="1">
    <source>
        <dbReference type="SAM" id="Phobius"/>
    </source>
</evidence>
<evidence type="ECO:0000313" key="3">
    <source>
        <dbReference type="Proteomes" id="UP000186102"/>
    </source>
</evidence>
<gene>
    <name evidence="2" type="ORF">DSOL_4603</name>
</gene>
<accession>A0A1Q8QJ45</accession>
<comment type="caution">
    <text evidence="2">The sequence shown here is derived from an EMBL/GenBank/DDBJ whole genome shotgun (WGS) entry which is preliminary data.</text>
</comment>
<organism evidence="2 3">
    <name type="scientific">Desulfosporosinus metallidurans</name>
    <dbReference type="NCBI Taxonomy" id="1888891"/>
    <lineage>
        <taxon>Bacteria</taxon>
        <taxon>Bacillati</taxon>
        <taxon>Bacillota</taxon>
        <taxon>Clostridia</taxon>
        <taxon>Eubacteriales</taxon>
        <taxon>Desulfitobacteriaceae</taxon>
        <taxon>Desulfosporosinus</taxon>
    </lineage>
</organism>
<feature type="transmembrane region" description="Helical" evidence="1">
    <location>
        <begin position="15"/>
        <end position="34"/>
    </location>
</feature>
<keyword evidence="3" id="KW-1185">Reference proteome</keyword>
<dbReference type="EMBL" id="MLBF01000059">
    <property type="protein sequence ID" value="OLN27332.1"/>
    <property type="molecule type" value="Genomic_DNA"/>
</dbReference>
<sequence length="228" mass="25786">MLVSRHFGEIMKKKFLNIIGIVVLFMALVSFWGYNNYFKPDPKIQQQLNNQFGAEFFNSFADEKAVNTVKSVDDLAKKTDIPKIVSMLEKAKVQEEDKRVTASTPVNETIVAKPVTQDEINNKYTPKFNYLQNVALGRLDTLYSAAIQEYVQSSKAGTLNRPELVQKYIQAGTMLEANMDSQFYSTLNAMQAELIANNLPIDSVGVIKIEYEKAKSDKRSQLLAKARK</sequence>
<dbReference type="Proteomes" id="UP000186102">
    <property type="component" value="Unassembled WGS sequence"/>
</dbReference>
<keyword evidence="1" id="KW-0472">Membrane</keyword>
<keyword evidence="1" id="KW-1133">Transmembrane helix</keyword>